<dbReference type="InterPro" id="IPR000515">
    <property type="entry name" value="MetI-like"/>
</dbReference>
<feature type="transmembrane region" description="Helical" evidence="8">
    <location>
        <begin position="260"/>
        <end position="284"/>
    </location>
</feature>
<dbReference type="RefSeq" id="WP_183344216.1">
    <property type="nucleotide sequence ID" value="NZ_JACHNU010000006.1"/>
</dbReference>
<evidence type="ECO:0000256" key="6">
    <source>
        <dbReference type="ARBA" id="ARBA00022989"/>
    </source>
</evidence>
<evidence type="ECO:0000256" key="8">
    <source>
        <dbReference type="RuleBase" id="RU363032"/>
    </source>
</evidence>
<evidence type="ECO:0000259" key="9">
    <source>
        <dbReference type="PROSITE" id="PS50928"/>
    </source>
</evidence>
<dbReference type="PROSITE" id="PS50928">
    <property type="entry name" value="ABC_TM1"/>
    <property type="match status" value="1"/>
</dbReference>
<name>A0A840IHA8_9ACTN</name>
<dbReference type="Pfam" id="PF00528">
    <property type="entry name" value="BPD_transp_1"/>
    <property type="match status" value="1"/>
</dbReference>
<dbReference type="CDD" id="cd06261">
    <property type="entry name" value="TM_PBP2"/>
    <property type="match status" value="1"/>
</dbReference>
<dbReference type="EMBL" id="JACHNU010000006">
    <property type="protein sequence ID" value="MBB4664312.1"/>
    <property type="molecule type" value="Genomic_DNA"/>
</dbReference>
<feature type="transmembrane region" description="Helical" evidence="8">
    <location>
        <begin position="12"/>
        <end position="40"/>
    </location>
</feature>
<dbReference type="PANTHER" id="PTHR42929">
    <property type="entry name" value="INNER MEMBRANE ABC TRANSPORTER PERMEASE PROTEIN YDCU-RELATED-RELATED"/>
    <property type="match status" value="1"/>
</dbReference>
<evidence type="ECO:0000256" key="1">
    <source>
        <dbReference type="ARBA" id="ARBA00004651"/>
    </source>
</evidence>
<evidence type="ECO:0000256" key="3">
    <source>
        <dbReference type="ARBA" id="ARBA00022448"/>
    </source>
</evidence>
<dbReference type="GO" id="GO:0055085">
    <property type="term" value="P:transmembrane transport"/>
    <property type="evidence" value="ECO:0007669"/>
    <property type="project" value="InterPro"/>
</dbReference>
<evidence type="ECO:0000256" key="4">
    <source>
        <dbReference type="ARBA" id="ARBA00022475"/>
    </source>
</evidence>
<evidence type="ECO:0000313" key="10">
    <source>
        <dbReference type="EMBL" id="MBB4664312.1"/>
    </source>
</evidence>
<protein>
    <submittedName>
        <fullName evidence="10">Spermidine/putrescine transport system permease protein</fullName>
    </submittedName>
</protein>
<evidence type="ECO:0000313" key="11">
    <source>
        <dbReference type="Proteomes" id="UP000585272"/>
    </source>
</evidence>
<keyword evidence="7 8" id="KW-0472">Membrane</keyword>
<dbReference type="SUPFAM" id="SSF161098">
    <property type="entry name" value="MetI-like"/>
    <property type="match status" value="1"/>
</dbReference>
<evidence type="ECO:0000256" key="7">
    <source>
        <dbReference type="ARBA" id="ARBA00023136"/>
    </source>
</evidence>
<proteinExistence type="inferred from homology"/>
<dbReference type="Proteomes" id="UP000585272">
    <property type="component" value="Unassembled WGS sequence"/>
</dbReference>
<feature type="transmembrane region" description="Helical" evidence="8">
    <location>
        <begin position="103"/>
        <end position="128"/>
    </location>
</feature>
<organism evidence="10 11">
    <name type="scientific">Conexibacter arvalis</name>
    <dbReference type="NCBI Taxonomy" id="912552"/>
    <lineage>
        <taxon>Bacteria</taxon>
        <taxon>Bacillati</taxon>
        <taxon>Actinomycetota</taxon>
        <taxon>Thermoleophilia</taxon>
        <taxon>Solirubrobacterales</taxon>
        <taxon>Conexibacteraceae</taxon>
        <taxon>Conexibacter</taxon>
    </lineage>
</organism>
<sequence length="306" mass="33820">MSLIRRHRWLQGAILLGPAAAWALAFIVVPTVLAVCMSFWKMRDFRLVKEWNLDNYSTFLEGDIYWRGLLNALQNGAMAAALAVALSLPLAHFIRFRVRRHKTLFIGAVVVALWLGYLLRVFGWRVLFGANGVLNTFLMDVGITQEPLSFLIFSRFAIVLTQTQLAMPFAFIPIYAALERVQPSLLQAAGDLGARRWRQFVSVELPLIAPALVIGATFAFILAFGDYFATSFVGPPSATQTIGNQVADNFRATINWPMGAALGTIMMLAILLVLTLPALATRLWRPAGRRRRDAAAPDTTDEGALA</sequence>
<accession>A0A840IHA8</accession>
<feature type="transmembrane region" description="Helical" evidence="8">
    <location>
        <begin position="205"/>
        <end position="225"/>
    </location>
</feature>
<keyword evidence="4" id="KW-1003">Cell membrane</keyword>
<keyword evidence="11" id="KW-1185">Reference proteome</keyword>
<dbReference type="InterPro" id="IPR035906">
    <property type="entry name" value="MetI-like_sf"/>
</dbReference>
<comment type="caution">
    <text evidence="10">The sequence shown here is derived from an EMBL/GenBank/DDBJ whole genome shotgun (WGS) entry which is preliminary data.</text>
</comment>
<feature type="transmembrane region" description="Helical" evidence="8">
    <location>
        <begin position="72"/>
        <end position="91"/>
    </location>
</feature>
<evidence type="ECO:0000256" key="2">
    <source>
        <dbReference type="ARBA" id="ARBA00007069"/>
    </source>
</evidence>
<comment type="subcellular location">
    <subcellularLocation>
        <location evidence="1 8">Cell membrane</location>
        <topology evidence="1 8">Multi-pass membrane protein</topology>
    </subcellularLocation>
</comment>
<gene>
    <name evidence="10" type="ORF">BDZ31_003915</name>
</gene>
<dbReference type="PANTHER" id="PTHR42929:SF1">
    <property type="entry name" value="INNER MEMBRANE ABC TRANSPORTER PERMEASE PROTEIN YDCU-RELATED"/>
    <property type="match status" value="1"/>
</dbReference>
<evidence type="ECO:0000256" key="5">
    <source>
        <dbReference type="ARBA" id="ARBA00022692"/>
    </source>
</evidence>
<dbReference type="GO" id="GO:0005886">
    <property type="term" value="C:plasma membrane"/>
    <property type="evidence" value="ECO:0007669"/>
    <property type="project" value="UniProtKB-SubCell"/>
</dbReference>
<dbReference type="Gene3D" id="1.10.3720.10">
    <property type="entry name" value="MetI-like"/>
    <property type="match status" value="1"/>
</dbReference>
<dbReference type="AlphaFoldDB" id="A0A840IHA8"/>
<reference evidence="10 11" key="1">
    <citation type="submission" date="2020-08" db="EMBL/GenBank/DDBJ databases">
        <title>Genomic Encyclopedia of Archaeal and Bacterial Type Strains, Phase II (KMG-II): from individual species to whole genera.</title>
        <authorList>
            <person name="Goeker M."/>
        </authorList>
    </citation>
    <scope>NUCLEOTIDE SEQUENCE [LARGE SCALE GENOMIC DNA]</scope>
    <source>
        <strain evidence="10 11">DSM 23288</strain>
    </source>
</reference>
<keyword evidence="5 8" id="KW-0812">Transmembrane</keyword>
<comment type="similarity">
    <text evidence="2">Belongs to the binding-protein-dependent transport system permease family. CysTW subfamily.</text>
</comment>
<feature type="domain" description="ABC transmembrane type-1" evidence="9">
    <location>
        <begin position="69"/>
        <end position="277"/>
    </location>
</feature>
<keyword evidence="3 8" id="KW-0813">Transport</keyword>
<feature type="transmembrane region" description="Helical" evidence="8">
    <location>
        <begin position="148"/>
        <end position="178"/>
    </location>
</feature>
<keyword evidence="6 8" id="KW-1133">Transmembrane helix</keyword>